<dbReference type="InterPro" id="IPR003718">
    <property type="entry name" value="OsmC/Ohr_fam"/>
</dbReference>
<organism evidence="1 2">
    <name type="scientific">Neptunitalea lumnitzerae</name>
    <dbReference type="NCBI Taxonomy" id="2965509"/>
    <lineage>
        <taxon>Bacteria</taxon>
        <taxon>Pseudomonadati</taxon>
        <taxon>Bacteroidota</taxon>
        <taxon>Flavobacteriia</taxon>
        <taxon>Flavobacteriales</taxon>
        <taxon>Flavobacteriaceae</taxon>
        <taxon>Neptunitalea</taxon>
    </lineage>
</organism>
<gene>
    <name evidence="1" type="ORF">Y10_18040</name>
</gene>
<reference evidence="1" key="1">
    <citation type="submission" date="2022-07" db="EMBL/GenBank/DDBJ databases">
        <title>Taxonomy of Novel Oxalotrophic and Methylotrophic Bacteria.</title>
        <authorList>
            <person name="Sahin N."/>
            <person name="Tani A."/>
        </authorList>
    </citation>
    <scope>NUCLEOTIDE SEQUENCE</scope>
    <source>
        <strain evidence="1">Y10</strain>
    </source>
</reference>
<dbReference type="SUPFAM" id="SSF82784">
    <property type="entry name" value="OsmC-like"/>
    <property type="match status" value="1"/>
</dbReference>
<proteinExistence type="predicted"/>
<name>A0ABQ5MJF7_9FLAO</name>
<evidence type="ECO:0008006" key="3">
    <source>
        <dbReference type="Google" id="ProtNLM"/>
    </source>
</evidence>
<dbReference type="EMBL" id="BRVO01000002">
    <property type="protein sequence ID" value="GLB49436.1"/>
    <property type="molecule type" value="Genomic_DNA"/>
</dbReference>
<dbReference type="InterPro" id="IPR036102">
    <property type="entry name" value="OsmC/Ohrsf"/>
</dbReference>
<dbReference type="RefSeq" id="WP_281765072.1">
    <property type="nucleotide sequence ID" value="NZ_BRVO01000002.1"/>
</dbReference>
<protein>
    <recommendedName>
        <fullName evidence="3">OsmC family peroxiredoxin</fullName>
    </recommendedName>
</protein>
<sequence length="130" mass="14068">MSKVIAIDYQGKYQSATETYFNQEPPVTVNATRFTPVDLLAAAYGSCLMATIDFATKKAGFQAGVVRSEVTYEMAADGLSVGAYTIKIYFSEAHTNAQKETIAAATKELCHVGNTINPAITKTIELVYEP</sequence>
<evidence type="ECO:0000313" key="1">
    <source>
        <dbReference type="EMBL" id="GLB49436.1"/>
    </source>
</evidence>
<dbReference type="Gene3D" id="3.30.300.20">
    <property type="match status" value="1"/>
</dbReference>
<dbReference type="Pfam" id="PF02566">
    <property type="entry name" value="OsmC"/>
    <property type="match status" value="1"/>
</dbReference>
<accession>A0ABQ5MJF7</accession>
<dbReference type="Proteomes" id="UP001143543">
    <property type="component" value="Unassembled WGS sequence"/>
</dbReference>
<evidence type="ECO:0000313" key="2">
    <source>
        <dbReference type="Proteomes" id="UP001143543"/>
    </source>
</evidence>
<dbReference type="InterPro" id="IPR015946">
    <property type="entry name" value="KH_dom-like_a/b"/>
</dbReference>
<comment type="caution">
    <text evidence="1">The sequence shown here is derived from an EMBL/GenBank/DDBJ whole genome shotgun (WGS) entry which is preliminary data.</text>
</comment>
<keyword evidence="2" id="KW-1185">Reference proteome</keyword>